<dbReference type="Proteomes" id="UP000801428">
    <property type="component" value="Unassembled WGS sequence"/>
</dbReference>
<reference evidence="2" key="1">
    <citation type="submission" date="2019-04" db="EMBL/GenBank/DDBJ databases">
        <title>Sequencing of skin fungus with MAO and IRED activity.</title>
        <authorList>
            <person name="Marsaioli A.J."/>
            <person name="Bonatto J.M.C."/>
            <person name="Reis Junior O."/>
        </authorList>
    </citation>
    <scope>NUCLEOTIDE SEQUENCE</scope>
    <source>
        <strain evidence="2">30M1</strain>
    </source>
</reference>
<dbReference type="Pfam" id="PF21087">
    <property type="entry name" value="Glyco_hydro_134"/>
    <property type="match status" value="1"/>
</dbReference>
<accession>A0A9P4T5S4</accession>
<dbReference type="CDD" id="cd19610">
    <property type="entry name" value="mannanase_GH134"/>
    <property type="match status" value="1"/>
</dbReference>
<evidence type="ECO:0000256" key="1">
    <source>
        <dbReference type="SAM" id="SignalP"/>
    </source>
</evidence>
<name>A0A9P4T5S4_CURKU</name>
<dbReference type="EMBL" id="SWKU01000036">
    <property type="protein sequence ID" value="KAF2994991.1"/>
    <property type="molecule type" value="Genomic_DNA"/>
</dbReference>
<comment type="caution">
    <text evidence="2">The sequence shown here is derived from an EMBL/GenBank/DDBJ whole genome shotgun (WGS) entry which is preliminary data.</text>
</comment>
<dbReference type="InterPro" id="IPR049168">
    <property type="entry name" value="Glyco_hydro_134"/>
</dbReference>
<gene>
    <name evidence="2" type="ORF">E8E13_004189</name>
</gene>
<sequence>MKIFTITPALLLAVTSATANPGAASHANLQSRAQSGSYTIPGLGARKQQVLAAGATSFDLAIAMLETDDMDTKYVYGDNKQDDAANFGIFKQNWGLLRVCCSRFQGQPQSSWNDGALLNSNLEADVGCLKECQGYFGRDKWLAGHRNGETGLNNPDTQDIHNYINGVKFIEKQMLNHPGGLTNDIRYYMYVTPI</sequence>
<keyword evidence="3" id="KW-1185">Reference proteome</keyword>
<organism evidence="2 3">
    <name type="scientific">Curvularia kusanoi</name>
    <name type="common">Cochliobolus kusanoi</name>
    <dbReference type="NCBI Taxonomy" id="90978"/>
    <lineage>
        <taxon>Eukaryota</taxon>
        <taxon>Fungi</taxon>
        <taxon>Dikarya</taxon>
        <taxon>Ascomycota</taxon>
        <taxon>Pezizomycotina</taxon>
        <taxon>Dothideomycetes</taxon>
        <taxon>Pleosporomycetidae</taxon>
        <taxon>Pleosporales</taxon>
        <taxon>Pleosporineae</taxon>
        <taxon>Pleosporaceae</taxon>
        <taxon>Curvularia</taxon>
    </lineage>
</organism>
<evidence type="ECO:0000313" key="3">
    <source>
        <dbReference type="Proteomes" id="UP000801428"/>
    </source>
</evidence>
<dbReference type="OrthoDB" id="2888121at2759"/>
<keyword evidence="1" id="KW-0732">Signal</keyword>
<proteinExistence type="predicted"/>
<feature type="signal peptide" evidence="1">
    <location>
        <begin position="1"/>
        <end position="19"/>
    </location>
</feature>
<evidence type="ECO:0000313" key="2">
    <source>
        <dbReference type="EMBL" id="KAF2994991.1"/>
    </source>
</evidence>
<feature type="chain" id="PRO_5040230382" evidence="1">
    <location>
        <begin position="20"/>
        <end position="194"/>
    </location>
</feature>
<protein>
    <submittedName>
        <fullName evidence="2">Uncharacterized protein</fullName>
    </submittedName>
</protein>
<dbReference type="AlphaFoldDB" id="A0A9P4T5S4"/>